<reference evidence="1" key="1">
    <citation type="submission" date="2020-07" db="EMBL/GenBank/DDBJ databases">
        <authorList>
            <person name="Pettersson B.M.F."/>
            <person name="Behra P.R.K."/>
            <person name="Ramesh M."/>
            <person name="Das S."/>
            <person name="Dasgupta S."/>
            <person name="Kirsebom L.A."/>
        </authorList>
    </citation>
    <scope>NUCLEOTIDE SEQUENCE</scope>
    <source>
        <strain evidence="1">DSM 44838</strain>
    </source>
</reference>
<dbReference type="AlphaFoldDB" id="A0A9X2Z0X8"/>
<evidence type="ECO:0008006" key="3">
    <source>
        <dbReference type="Google" id="ProtNLM"/>
    </source>
</evidence>
<dbReference type="SUPFAM" id="SSF50969">
    <property type="entry name" value="YVTN repeat-like/Quinoprotein amine dehydrogenase"/>
    <property type="match status" value="1"/>
</dbReference>
<proteinExistence type="predicted"/>
<dbReference type="EMBL" id="JACKVK010000008">
    <property type="protein sequence ID" value="MCV7420881.1"/>
    <property type="molecule type" value="Genomic_DNA"/>
</dbReference>
<dbReference type="InterPro" id="IPR015943">
    <property type="entry name" value="WD40/YVTN_repeat-like_dom_sf"/>
</dbReference>
<protein>
    <recommendedName>
        <fullName evidence="3">40-residue YVTN family beta-propeller repeat-containing protein</fullName>
    </recommendedName>
</protein>
<evidence type="ECO:0000313" key="2">
    <source>
        <dbReference type="Proteomes" id="UP001141629"/>
    </source>
</evidence>
<evidence type="ECO:0000313" key="1">
    <source>
        <dbReference type="EMBL" id="MCV7420881.1"/>
    </source>
</evidence>
<reference evidence="1" key="2">
    <citation type="journal article" date="2022" name="BMC Genomics">
        <title>Comparative genome analysis of mycobacteria focusing on tRNA and non-coding RNA.</title>
        <authorList>
            <person name="Behra P.R.K."/>
            <person name="Pettersson B.M.F."/>
            <person name="Ramesh M."/>
            <person name="Das S."/>
            <person name="Dasgupta S."/>
            <person name="Kirsebom L.A."/>
        </authorList>
    </citation>
    <scope>NUCLEOTIDE SEQUENCE</scope>
    <source>
        <strain evidence="1">DSM 44838</strain>
    </source>
</reference>
<keyword evidence="2" id="KW-1185">Reference proteome</keyword>
<name>A0A9X2Z0X8_9MYCO</name>
<sequence length="143" mass="14455">MVLNPTATRVVLTTDTSVTVIDPSTGTQLGTTFTVNRDNSSLVVAYSPDGTHALITTTSPADTTRTQLNVIDLGTGAQARQVPLVGAVVGSPVFSSDGTAALIILKTSTGLTAVDVNTSTGALIQRPISLGGTTNTTVNSVAL</sequence>
<accession>A0A9X2Z0X8</accession>
<dbReference type="RefSeq" id="WP_263995669.1">
    <property type="nucleotide sequence ID" value="NZ_JACKVK010000008.1"/>
</dbReference>
<dbReference type="InterPro" id="IPR011044">
    <property type="entry name" value="Quino_amine_DH_bsu"/>
</dbReference>
<feature type="non-terminal residue" evidence="1">
    <location>
        <position position="143"/>
    </location>
</feature>
<dbReference type="Gene3D" id="2.130.10.10">
    <property type="entry name" value="YVTN repeat-like/Quinoprotein amine dehydrogenase"/>
    <property type="match status" value="1"/>
</dbReference>
<gene>
    <name evidence="1" type="ORF">H7K45_10060</name>
</gene>
<dbReference type="Proteomes" id="UP001141629">
    <property type="component" value="Unassembled WGS sequence"/>
</dbReference>
<organism evidence="1 2">
    <name type="scientific">Mycobacterium yunnanensis</name>
    <dbReference type="NCBI Taxonomy" id="368477"/>
    <lineage>
        <taxon>Bacteria</taxon>
        <taxon>Bacillati</taxon>
        <taxon>Actinomycetota</taxon>
        <taxon>Actinomycetes</taxon>
        <taxon>Mycobacteriales</taxon>
        <taxon>Mycobacteriaceae</taxon>
        <taxon>Mycobacterium</taxon>
    </lineage>
</organism>
<comment type="caution">
    <text evidence="1">The sequence shown here is derived from an EMBL/GenBank/DDBJ whole genome shotgun (WGS) entry which is preliminary data.</text>
</comment>